<dbReference type="Pfam" id="PF00856">
    <property type="entry name" value="SET"/>
    <property type="match status" value="1"/>
</dbReference>
<dbReference type="InterPro" id="IPR054076">
    <property type="entry name" value="ZUO1-like_ZHD"/>
</dbReference>
<feature type="compositionally biased region" description="Basic residues" evidence="1">
    <location>
        <begin position="1102"/>
        <end position="1111"/>
    </location>
</feature>
<dbReference type="Proteomes" id="UP000601435">
    <property type="component" value="Unassembled WGS sequence"/>
</dbReference>
<evidence type="ECO:0000313" key="5">
    <source>
        <dbReference type="Proteomes" id="UP000601435"/>
    </source>
</evidence>
<feature type="compositionally biased region" description="Basic and acidic residues" evidence="1">
    <location>
        <begin position="802"/>
        <end position="911"/>
    </location>
</feature>
<dbReference type="GO" id="GO:0030544">
    <property type="term" value="F:Hsp70 protein binding"/>
    <property type="evidence" value="ECO:0007669"/>
    <property type="project" value="InterPro"/>
</dbReference>
<dbReference type="InterPro" id="IPR001623">
    <property type="entry name" value="DnaJ_domain"/>
</dbReference>
<dbReference type="PRINTS" id="PR00625">
    <property type="entry name" value="JDOMAIN"/>
</dbReference>
<feature type="region of interest" description="Disordered" evidence="1">
    <location>
        <begin position="780"/>
        <end position="911"/>
    </location>
</feature>
<feature type="region of interest" description="Disordered" evidence="1">
    <location>
        <begin position="1057"/>
        <end position="1111"/>
    </location>
</feature>
<feature type="compositionally biased region" description="Acidic residues" evidence="1">
    <location>
        <begin position="416"/>
        <end position="425"/>
    </location>
</feature>
<dbReference type="SUPFAM" id="SSF46565">
    <property type="entry name" value="Chaperone J-domain"/>
    <property type="match status" value="1"/>
</dbReference>
<dbReference type="CDD" id="cd06257">
    <property type="entry name" value="DnaJ"/>
    <property type="match status" value="1"/>
</dbReference>
<comment type="caution">
    <text evidence="4">The sequence shown here is derived from an EMBL/GenBank/DDBJ whole genome shotgun (WGS) entry which is preliminary data.</text>
</comment>
<reference evidence="4" key="1">
    <citation type="submission" date="2021-02" db="EMBL/GenBank/DDBJ databases">
        <authorList>
            <person name="Dougan E. K."/>
            <person name="Rhodes N."/>
            <person name="Thang M."/>
            <person name="Chan C."/>
        </authorList>
    </citation>
    <scope>NUCLEOTIDE SEQUENCE</scope>
</reference>
<evidence type="ECO:0000259" key="3">
    <source>
        <dbReference type="PROSITE" id="PS50280"/>
    </source>
</evidence>
<feature type="compositionally biased region" description="Polar residues" evidence="1">
    <location>
        <begin position="786"/>
        <end position="796"/>
    </location>
</feature>
<evidence type="ECO:0000259" key="2">
    <source>
        <dbReference type="PROSITE" id="PS50076"/>
    </source>
</evidence>
<dbReference type="GO" id="GO:0043022">
    <property type="term" value="F:ribosome binding"/>
    <property type="evidence" value="ECO:0007669"/>
    <property type="project" value="InterPro"/>
</dbReference>
<dbReference type="InterPro" id="IPR044634">
    <property type="entry name" value="Zuotin/DnaJC2"/>
</dbReference>
<dbReference type="PROSITE" id="PS50076">
    <property type="entry name" value="DNAJ_2"/>
    <property type="match status" value="1"/>
</dbReference>
<dbReference type="Pfam" id="PF00226">
    <property type="entry name" value="DnaJ"/>
    <property type="match status" value="1"/>
</dbReference>
<evidence type="ECO:0000313" key="4">
    <source>
        <dbReference type="EMBL" id="CAE7751221.1"/>
    </source>
</evidence>
<protein>
    <submittedName>
        <fullName evidence="4">Dnajc2 protein</fullName>
    </submittedName>
</protein>
<dbReference type="Pfam" id="PF21884">
    <property type="entry name" value="ZUO1-like_ZHD"/>
    <property type="match status" value="1"/>
</dbReference>
<keyword evidence="5" id="KW-1185">Reference proteome</keyword>
<dbReference type="PROSITE" id="PS00636">
    <property type="entry name" value="DNAJ_1"/>
    <property type="match status" value="1"/>
</dbReference>
<dbReference type="Gene3D" id="1.10.287.110">
    <property type="entry name" value="DnaJ domain"/>
    <property type="match status" value="1"/>
</dbReference>
<dbReference type="PANTHER" id="PTHR43999">
    <property type="entry name" value="DNAJ HOMOLOG SUBFAMILY C MEMBER 2"/>
    <property type="match status" value="1"/>
</dbReference>
<dbReference type="PROSITE" id="PS50280">
    <property type="entry name" value="SET"/>
    <property type="match status" value="1"/>
</dbReference>
<sequence length="1111" mass="125251">MAGPGEPRRTRRLTGAAVCGLVLLATSRNMEGFLSQSMGSLRTLRRQVLTGAWLWSTSLAAATLDPDPAEARFKIVGLPCECCERDWCATTCIDVKQGQETKCNCHEFLSDYQSSEQLVVSGGLYKLPADAARARLDSIEAGQGEEGWADHLSWKTANLLKWNPEDGKNLQIKPSTLGETAGDGLFTTVPLPKYTVLPPYQGKPLSLAEFRKMRGTSEMDYVYCPLREEALFNFTDEQLQTAEQAGAATTFCVDGRVALEKNPVRFVNAARTKEQCKKVNVQICEFGDVAYFRTTKDVKKGSELITDYGSAYWEDNSRSARPDGPKRRELGAFLKEREFAETRLQASEMARKHLRALLDDPESVGLNEVVCACCAPAQVVAGGCTAAANYRCEAAGRSFAARFEATDGQSSPSESDQAEEAEVGEDYTTGKGQDKSSGGYLKISDLLKGVNLYNLMGISEGASQDEIKKAYRGLALTAHPDKQAAMKPDEAKKVQENFVKIQEAYELLSDQSKRKQYDSSLDFDESLPKFRPESGQDFFQVFGEVFRRNARFSMKRPVPELGSLEDEPRVWKRFYDFWYGFQSWRDPVMLAQKAGEEICDLEEAECREERRWMMRENQRVARQYKQQERDRISKLVSLAESFDPRIQAEKEAKRLAREAEAARREEERTAAKRAKEEAERQQREAEEALRLAEEQKRKEEKAKREAVKERVKKCRQRLRSFHPAVKDHVVLEQLNEVCLQFSEEQLRELGNQIEESLKESSPLAAASIFHKAIESIGLTPMKVSEDAQSTTSGPTDSQEEAPNQRESSEERRRAKENQAKMRIVEEQQAAEKARLAAERAEEKKKKEEQRRKDAAAAEAARRQQEKKEELKAKKAEERQKKQEDEEKARKEQQRELAKQKAQEQAQKDRQAAQAEKEKLELERLINLFAKDRLDRLAKLELLSDEKLAASLQTETEDSSLAGALLMVKAKLVTGEDSDSDPLERAIALVSEAAGGKGVWPLALTAPVHLRLENALRNRVKKARNRLREAVSSFLKSSKLPNADENAVTEWQRGIVDGTLELPPWSPQESEPKPAGTEKKKKEKPVEEDLDQILAEFDSSPPKSKKPGKKKK</sequence>
<dbReference type="InterPro" id="IPR036869">
    <property type="entry name" value="J_dom_sf"/>
</dbReference>
<dbReference type="InterPro" id="IPR046341">
    <property type="entry name" value="SET_dom_sf"/>
</dbReference>
<dbReference type="InterPro" id="IPR018253">
    <property type="entry name" value="DnaJ_domain_CS"/>
</dbReference>
<accession>A0A812XSA0</accession>
<dbReference type="OrthoDB" id="5560686at2759"/>
<dbReference type="GO" id="GO:0006450">
    <property type="term" value="P:regulation of translational fidelity"/>
    <property type="evidence" value="ECO:0007669"/>
    <property type="project" value="InterPro"/>
</dbReference>
<feature type="region of interest" description="Disordered" evidence="1">
    <location>
        <begin position="405"/>
        <end position="435"/>
    </location>
</feature>
<dbReference type="AlphaFoldDB" id="A0A812XSA0"/>
<organism evidence="4 5">
    <name type="scientific">Symbiodinium necroappetens</name>
    <dbReference type="NCBI Taxonomy" id="1628268"/>
    <lineage>
        <taxon>Eukaryota</taxon>
        <taxon>Sar</taxon>
        <taxon>Alveolata</taxon>
        <taxon>Dinophyceae</taxon>
        <taxon>Suessiales</taxon>
        <taxon>Symbiodiniaceae</taxon>
        <taxon>Symbiodinium</taxon>
    </lineage>
</organism>
<gene>
    <name evidence="4" type="primary">Dnajc2</name>
    <name evidence="4" type="ORF">SNEC2469_LOCUS21779</name>
</gene>
<evidence type="ECO:0000256" key="1">
    <source>
        <dbReference type="SAM" id="MobiDB-lite"/>
    </source>
</evidence>
<dbReference type="Gene3D" id="2.170.270.10">
    <property type="entry name" value="SET domain"/>
    <property type="match status" value="1"/>
</dbReference>
<feature type="compositionally biased region" description="Basic and acidic residues" evidence="1">
    <location>
        <begin position="1069"/>
        <end position="1086"/>
    </location>
</feature>
<dbReference type="InterPro" id="IPR001214">
    <property type="entry name" value="SET_dom"/>
</dbReference>
<feature type="region of interest" description="Disordered" evidence="1">
    <location>
        <begin position="653"/>
        <end position="687"/>
    </location>
</feature>
<dbReference type="GO" id="GO:0005829">
    <property type="term" value="C:cytosol"/>
    <property type="evidence" value="ECO:0007669"/>
    <property type="project" value="TreeGrafter"/>
</dbReference>
<dbReference type="SMART" id="SM00271">
    <property type="entry name" value="DnaJ"/>
    <property type="match status" value="1"/>
</dbReference>
<dbReference type="GO" id="GO:0051083">
    <property type="term" value="P:'de novo' cotranslational protein folding"/>
    <property type="evidence" value="ECO:0007669"/>
    <property type="project" value="InterPro"/>
</dbReference>
<dbReference type="PANTHER" id="PTHR43999:SF1">
    <property type="entry name" value="DNAJ HOMOLOG SUBFAMILY C MEMBER 2"/>
    <property type="match status" value="1"/>
</dbReference>
<dbReference type="EMBL" id="CAJNJA010038864">
    <property type="protein sequence ID" value="CAE7751221.1"/>
    <property type="molecule type" value="Genomic_DNA"/>
</dbReference>
<feature type="domain" description="J" evidence="2">
    <location>
        <begin position="451"/>
        <end position="521"/>
    </location>
</feature>
<dbReference type="SUPFAM" id="SSF82199">
    <property type="entry name" value="SET domain"/>
    <property type="match status" value="1"/>
</dbReference>
<name>A0A812XSA0_9DINO</name>
<feature type="domain" description="SET" evidence="3">
    <location>
        <begin position="168"/>
        <end position="309"/>
    </location>
</feature>
<proteinExistence type="predicted"/>
<dbReference type="SMART" id="SM00317">
    <property type="entry name" value="SET"/>
    <property type="match status" value="1"/>
</dbReference>